<comment type="caution">
    <text evidence="1">The sequence shown here is derived from an EMBL/GenBank/DDBJ whole genome shotgun (WGS) entry which is preliminary data.</text>
</comment>
<gene>
    <name evidence="1" type="ORF">L6452_22321</name>
</gene>
<sequence>MNTTIETPILAPFQPPTTTPNHLPPSNPANITRPFFITLIIPTTTVVEPPPIPAIINPNGDYNNHHNLPTPTTPTQTTNPQIFPLHHHFDLNKRSAFDDEHLREDILFDFEDNPTEGDQDDFLFADPTHQSPIANKNVELEDPHTSPQWEGH</sequence>
<reference evidence="1 2" key="2">
    <citation type="journal article" date="2022" name="Mol. Ecol. Resour.">
        <title>The genomes of chicory, endive, great burdock and yacon provide insights into Asteraceae paleo-polyploidization history and plant inulin production.</title>
        <authorList>
            <person name="Fan W."/>
            <person name="Wang S."/>
            <person name="Wang H."/>
            <person name="Wang A."/>
            <person name="Jiang F."/>
            <person name="Liu H."/>
            <person name="Zhao H."/>
            <person name="Xu D."/>
            <person name="Zhang Y."/>
        </authorList>
    </citation>
    <scope>NUCLEOTIDE SEQUENCE [LARGE SCALE GENOMIC DNA]</scope>
    <source>
        <strain evidence="2">cv. Niubang</strain>
    </source>
</reference>
<organism evidence="1 2">
    <name type="scientific">Arctium lappa</name>
    <name type="common">Greater burdock</name>
    <name type="synonym">Lappa major</name>
    <dbReference type="NCBI Taxonomy" id="4217"/>
    <lineage>
        <taxon>Eukaryota</taxon>
        <taxon>Viridiplantae</taxon>
        <taxon>Streptophyta</taxon>
        <taxon>Embryophyta</taxon>
        <taxon>Tracheophyta</taxon>
        <taxon>Spermatophyta</taxon>
        <taxon>Magnoliopsida</taxon>
        <taxon>eudicotyledons</taxon>
        <taxon>Gunneridae</taxon>
        <taxon>Pentapetalae</taxon>
        <taxon>asterids</taxon>
        <taxon>campanulids</taxon>
        <taxon>Asterales</taxon>
        <taxon>Asteraceae</taxon>
        <taxon>Carduoideae</taxon>
        <taxon>Cardueae</taxon>
        <taxon>Arctiinae</taxon>
        <taxon>Arctium</taxon>
    </lineage>
</organism>
<reference evidence="2" key="1">
    <citation type="journal article" date="2022" name="Mol. Ecol. Resour.">
        <title>The genomes of chicory, endive, great burdock and yacon provide insights into Asteraceae palaeo-polyploidization history and plant inulin production.</title>
        <authorList>
            <person name="Fan W."/>
            <person name="Wang S."/>
            <person name="Wang H."/>
            <person name="Wang A."/>
            <person name="Jiang F."/>
            <person name="Liu H."/>
            <person name="Zhao H."/>
            <person name="Xu D."/>
            <person name="Zhang Y."/>
        </authorList>
    </citation>
    <scope>NUCLEOTIDE SEQUENCE [LARGE SCALE GENOMIC DNA]</scope>
    <source>
        <strain evidence="2">cv. Niubang</strain>
    </source>
</reference>
<proteinExistence type="predicted"/>
<dbReference type="Proteomes" id="UP001055879">
    <property type="component" value="Linkage Group LG07"/>
</dbReference>
<evidence type="ECO:0000313" key="1">
    <source>
        <dbReference type="EMBL" id="KAI3715342.1"/>
    </source>
</evidence>
<accession>A0ACB9AYM1</accession>
<dbReference type="EMBL" id="CM042053">
    <property type="protein sequence ID" value="KAI3715342.1"/>
    <property type="molecule type" value="Genomic_DNA"/>
</dbReference>
<name>A0ACB9AYM1_ARCLA</name>
<keyword evidence="2" id="KW-1185">Reference proteome</keyword>
<evidence type="ECO:0000313" key="2">
    <source>
        <dbReference type="Proteomes" id="UP001055879"/>
    </source>
</evidence>
<protein>
    <submittedName>
        <fullName evidence="1">Uncharacterized protein</fullName>
    </submittedName>
</protein>